<comment type="similarity">
    <text evidence="3 6">Belongs to the DHNA family.</text>
</comment>
<dbReference type="SUPFAM" id="SSF55620">
    <property type="entry name" value="Tetrahydrobiopterin biosynthesis enzymes-like"/>
    <property type="match status" value="1"/>
</dbReference>
<gene>
    <name evidence="8" type="primary">folB</name>
    <name evidence="8" type="ORF">CWD77_14130</name>
</gene>
<comment type="caution">
    <text evidence="8">The sequence shown here is derived from an EMBL/GenBank/DDBJ whole genome shotgun (WGS) entry which is preliminary data.</text>
</comment>
<evidence type="ECO:0000256" key="3">
    <source>
        <dbReference type="ARBA" id="ARBA00005708"/>
    </source>
</evidence>
<dbReference type="EMBL" id="PISP01000006">
    <property type="protein sequence ID" value="PKD42547.1"/>
    <property type="molecule type" value="Genomic_DNA"/>
</dbReference>
<comment type="function">
    <text evidence="6">Catalyzes the conversion of 7,8-dihydroneopterin to 6-hydroxymethyl-7,8-dihydropterin.</text>
</comment>
<evidence type="ECO:0000313" key="8">
    <source>
        <dbReference type="EMBL" id="PKD42547.1"/>
    </source>
</evidence>
<evidence type="ECO:0000256" key="1">
    <source>
        <dbReference type="ARBA" id="ARBA00001353"/>
    </source>
</evidence>
<dbReference type="NCBIfam" id="TIGR00526">
    <property type="entry name" value="folB_dom"/>
    <property type="match status" value="1"/>
</dbReference>
<keyword evidence="9" id="KW-1185">Reference proteome</keyword>
<dbReference type="NCBIfam" id="TIGR00525">
    <property type="entry name" value="folB"/>
    <property type="match status" value="1"/>
</dbReference>
<dbReference type="RefSeq" id="WP_101074232.1">
    <property type="nucleotide sequence ID" value="NZ_PISP01000006.1"/>
</dbReference>
<comment type="pathway">
    <text evidence="2 6">Cofactor biosynthesis; tetrahydrofolate biosynthesis; 2-amino-4-hydroxy-6-hydroxymethyl-7,8-dihydropteridine diphosphate from 7,8-dihydroneopterin triphosphate: step 3/4.</text>
</comment>
<dbReference type="InterPro" id="IPR006156">
    <property type="entry name" value="Dihydroneopterin_aldolase"/>
</dbReference>
<dbReference type="Pfam" id="PF02152">
    <property type="entry name" value="FolB"/>
    <property type="match status" value="1"/>
</dbReference>
<feature type="domain" description="Dihydroneopterin aldolase/epimerase" evidence="7">
    <location>
        <begin position="11"/>
        <end position="124"/>
    </location>
</feature>
<dbReference type="AlphaFoldDB" id="A0A2N0VED5"/>
<evidence type="ECO:0000256" key="2">
    <source>
        <dbReference type="ARBA" id="ARBA00005013"/>
    </source>
</evidence>
<evidence type="ECO:0000256" key="5">
    <source>
        <dbReference type="ARBA" id="ARBA00023239"/>
    </source>
</evidence>
<name>A0A2N0VED5_9BACT</name>
<dbReference type="SMART" id="SM00905">
    <property type="entry name" value="FolB"/>
    <property type="match status" value="1"/>
</dbReference>
<dbReference type="UniPathway" id="UPA00077">
    <property type="reaction ID" value="UER00154"/>
</dbReference>
<dbReference type="GO" id="GO:0004150">
    <property type="term" value="F:dihydroneopterin aldolase activity"/>
    <property type="evidence" value="ECO:0007669"/>
    <property type="project" value="UniProtKB-UniRule"/>
</dbReference>
<dbReference type="GO" id="GO:0046654">
    <property type="term" value="P:tetrahydrofolate biosynthetic process"/>
    <property type="evidence" value="ECO:0007669"/>
    <property type="project" value="UniProtKB-UniRule"/>
</dbReference>
<dbReference type="PANTHER" id="PTHR42844:SF1">
    <property type="entry name" value="DIHYDRONEOPTERIN ALDOLASE 1-RELATED"/>
    <property type="match status" value="1"/>
</dbReference>
<comment type="catalytic activity">
    <reaction evidence="1 6">
        <text>7,8-dihydroneopterin = 6-hydroxymethyl-7,8-dihydropterin + glycolaldehyde</text>
        <dbReference type="Rhea" id="RHEA:10540"/>
        <dbReference type="ChEBI" id="CHEBI:17001"/>
        <dbReference type="ChEBI" id="CHEBI:17071"/>
        <dbReference type="ChEBI" id="CHEBI:44841"/>
        <dbReference type="EC" id="4.1.2.25"/>
    </reaction>
</comment>
<dbReference type="EC" id="4.1.2.25" evidence="6"/>
<evidence type="ECO:0000259" key="7">
    <source>
        <dbReference type="SMART" id="SM00905"/>
    </source>
</evidence>
<keyword evidence="5 6" id="KW-0456">Lyase</keyword>
<accession>A0A2N0VED5</accession>
<dbReference type="InterPro" id="IPR006157">
    <property type="entry name" value="FolB_dom"/>
</dbReference>
<dbReference type="GO" id="GO:0046656">
    <property type="term" value="P:folic acid biosynthetic process"/>
    <property type="evidence" value="ECO:0007669"/>
    <property type="project" value="UniProtKB-UniRule"/>
</dbReference>
<reference evidence="8 9" key="1">
    <citation type="submission" date="2017-11" db="EMBL/GenBank/DDBJ databases">
        <title>Rhodohalobacter 15182 sp. nov., isolated from a salt lake.</title>
        <authorList>
            <person name="Han S."/>
        </authorList>
    </citation>
    <scope>NUCLEOTIDE SEQUENCE [LARGE SCALE GENOMIC DNA]</scope>
    <source>
        <strain evidence="8 9">15182</strain>
    </source>
</reference>
<organism evidence="8 9">
    <name type="scientific">Rhodohalobacter barkolensis</name>
    <dbReference type="NCBI Taxonomy" id="2053187"/>
    <lineage>
        <taxon>Bacteria</taxon>
        <taxon>Pseudomonadati</taxon>
        <taxon>Balneolota</taxon>
        <taxon>Balneolia</taxon>
        <taxon>Balneolales</taxon>
        <taxon>Balneolaceae</taxon>
        <taxon>Rhodohalobacter</taxon>
    </lineage>
</organism>
<keyword evidence="4 6" id="KW-0289">Folate biosynthesis</keyword>
<evidence type="ECO:0000313" key="9">
    <source>
        <dbReference type="Proteomes" id="UP000233398"/>
    </source>
</evidence>
<dbReference type="Gene3D" id="3.30.1130.10">
    <property type="match status" value="1"/>
</dbReference>
<evidence type="ECO:0000256" key="6">
    <source>
        <dbReference type="RuleBase" id="RU362079"/>
    </source>
</evidence>
<dbReference type="Proteomes" id="UP000233398">
    <property type="component" value="Unassembled WGS sequence"/>
</dbReference>
<dbReference type="GO" id="GO:0005737">
    <property type="term" value="C:cytoplasm"/>
    <property type="evidence" value="ECO:0007669"/>
    <property type="project" value="TreeGrafter"/>
</dbReference>
<protein>
    <recommendedName>
        <fullName evidence="6">7,8-dihydroneopterin aldolase</fullName>
        <ecNumber evidence="6">4.1.2.25</ecNumber>
    </recommendedName>
</protein>
<dbReference type="InterPro" id="IPR043133">
    <property type="entry name" value="GTP-CH-I_C/QueF"/>
</dbReference>
<proteinExistence type="inferred from homology"/>
<sequence length="126" mass="14371">MQKSSATQDVITIKSIQFHGKHGHAEIERVKGNQFEVDVTAKGYFKNSIKNEELHKTFDYSLAEKTAAKVIHGPSKKLIETLCYEIGEELFSKTEFVTELNVTVRKLNPPIDTPAEYAQITMTWKR</sequence>
<evidence type="ECO:0000256" key="4">
    <source>
        <dbReference type="ARBA" id="ARBA00022909"/>
    </source>
</evidence>
<dbReference type="OrthoDB" id="9803748at2"/>
<dbReference type="PANTHER" id="PTHR42844">
    <property type="entry name" value="DIHYDRONEOPTERIN ALDOLASE 1-RELATED"/>
    <property type="match status" value="1"/>
</dbReference>